<proteinExistence type="predicted"/>
<dbReference type="Proteomes" id="UP000251960">
    <property type="component" value="Chromosome 4"/>
</dbReference>
<feature type="region of interest" description="Disordered" evidence="1">
    <location>
        <begin position="1"/>
        <end position="21"/>
    </location>
</feature>
<evidence type="ECO:0000313" key="2">
    <source>
        <dbReference type="EMBL" id="PWZ29177.1"/>
    </source>
</evidence>
<dbReference type="EMBL" id="NCVQ01000005">
    <property type="protein sequence ID" value="PWZ29177.1"/>
    <property type="molecule type" value="Genomic_DNA"/>
</dbReference>
<dbReference type="AlphaFoldDB" id="A0A3L6FC58"/>
<reference evidence="2 3" key="1">
    <citation type="journal article" date="2018" name="Nat. Genet.">
        <title>Extensive intraspecific gene order and gene structural variations between Mo17 and other maize genomes.</title>
        <authorList>
            <person name="Sun S."/>
            <person name="Zhou Y."/>
            <person name="Chen J."/>
            <person name="Shi J."/>
            <person name="Zhao H."/>
            <person name="Zhao H."/>
            <person name="Song W."/>
            <person name="Zhang M."/>
            <person name="Cui Y."/>
            <person name="Dong X."/>
            <person name="Liu H."/>
            <person name="Ma X."/>
            <person name="Jiao Y."/>
            <person name="Wang B."/>
            <person name="Wei X."/>
            <person name="Stein J.C."/>
            <person name="Glaubitz J.C."/>
            <person name="Lu F."/>
            <person name="Yu G."/>
            <person name="Liang C."/>
            <person name="Fengler K."/>
            <person name="Li B."/>
            <person name="Rafalski A."/>
            <person name="Schnable P.S."/>
            <person name="Ware D.H."/>
            <person name="Buckler E.S."/>
            <person name="Lai J."/>
        </authorList>
    </citation>
    <scope>NUCLEOTIDE SEQUENCE [LARGE SCALE GENOMIC DNA]</scope>
    <source>
        <strain evidence="3">cv. Missouri 17</strain>
        <tissue evidence="2">Seedling</tissue>
    </source>
</reference>
<feature type="compositionally biased region" description="Polar residues" evidence="1">
    <location>
        <begin position="1"/>
        <end position="15"/>
    </location>
</feature>
<evidence type="ECO:0000313" key="3">
    <source>
        <dbReference type="Proteomes" id="UP000251960"/>
    </source>
</evidence>
<protein>
    <submittedName>
        <fullName evidence="2">Uncharacterized protein</fullName>
    </submittedName>
</protein>
<gene>
    <name evidence="2" type="ORF">Zm00014a_042777</name>
</gene>
<sequence length="194" mass="20467">MIPLPTKQQPDSYISPSEADGAPVEALQGELGEAPVDGALALSDATPTQPPCGLGRQAAKLGAHSWRRHGRSSSSTLAGRWPRWRCRALLGLDGVSIWAALPCSASSEKGGGTVGPDNRLPRRLRRSNGKEDCDEKRLGEKRLGDLIIVGYGVGAAGGAKMSLASPTSSHIELMLSLSAIMDPGNRRLWGRDPP</sequence>
<comment type="caution">
    <text evidence="2">The sequence shown here is derived from an EMBL/GenBank/DDBJ whole genome shotgun (WGS) entry which is preliminary data.</text>
</comment>
<feature type="region of interest" description="Disordered" evidence="1">
    <location>
        <begin position="106"/>
        <end position="133"/>
    </location>
</feature>
<accession>A0A3L6FC58</accession>
<organism evidence="2 3">
    <name type="scientific">Zea mays</name>
    <name type="common">Maize</name>
    <dbReference type="NCBI Taxonomy" id="4577"/>
    <lineage>
        <taxon>Eukaryota</taxon>
        <taxon>Viridiplantae</taxon>
        <taxon>Streptophyta</taxon>
        <taxon>Embryophyta</taxon>
        <taxon>Tracheophyta</taxon>
        <taxon>Spermatophyta</taxon>
        <taxon>Magnoliopsida</taxon>
        <taxon>Liliopsida</taxon>
        <taxon>Poales</taxon>
        <taxon>Poaceae</taxon>
        <taxon>PACMAD clade</taxon>
        <taxon>Panicoideae</taxon>
        <taxon>Andropogonodae</taxon>
        <taxon>Andropogoneae</taxon>
        <taxon>Tripsacinae</taxon>
        <taxon>Zea</taxon>
    </lineage>
</organism>
<evidence type="ECO:0000256" key="1">
    <source>
        <dbReference type="SAM" id="MobiDB-lite"/>
    </source>
</evidence>
<name>A0A3L6FC58_MAIZE</name>